<dbReference type="OrthoDB" id="9049620at2759"/>
<dbReference type="Proteomes" id="UP000549394">
    <property type="component" value="Unassembled WGS sequence"/>
</dbReference>
<dbReference type="Gene3D" id="3.80.10.10">
    <property type="entry name" value="Ribonuclease Inhibitor"/>
    <property type="match status" value="1"/>
</dbReference>
<dbReference type="SUPFAM" id="SSF57850">
    <property type="entry name" value="RING/U-box"/>
    <property type="match status" value="1"/>
</dbReference>
<evidence type="ECO:0000256" key="1">
    <source>
        <dbReference type="ARBA" id="ARBA00022468"/>
    </source>
</evidence>
<gene>
    <name evidence="10" type="ORF">DGYR_LOCUS14178</name>
</gene>
<dbReference type="PANTHER" id="PTHR24113">
    <property type="entry name" value="RAN GTPASE-ACTIVATING PROTEIN 1"/>
    <property type="match status" value="1"/>
</dbReference>
<dbReference type="GO" id="GO:0048471">
    <property type="term" value="C:perinuclear region of cytoplasm"/>
    <property type="evidence" value="ECO:0007669"/>
    <property type="project" value="TreeGrafter"/>
</dbReference>
<evidence type="ECO:0000256" key="3">
    <source>
        <dbReference type="ARBA" id="ARBA00022723"/>
    </source>
</evidence>
<dbReference type="GO" id="GO:0005096">
    <property type="term" value="F:GTPase activator activity"/>
    <property type="evidence" value="ECO:0007669"/>
    <property type="project" value="UniProtKB-KW"/>
</dbReference>
<dbReference type="GO" id="GO:0006913">
    <property type="term" value="P:nucleocytoplasmic transport"/>
    <property type="evidence" value="ECO:0007669"/>
    <property type="project" value="TreeGrafter"/>
</dbReference>
<dbReference type="InterPro" id="IPR027370">
    <property type="entry name" value="Znf-RING_euk"/>
</dbReference>
<feature type="domain" description="RING-type" evidence="9">
    <location>
        <begin position="15"/>
        <end position="57"/>
    </location>
</feature>
<dbReference type="GO" id="GO:0005829">
    <property type="term" value="C:cytosol"/>
    <property type="evidence" value="ECO:0007669"/>
    <property type="project" value="TreeGrafter"/>
</dbReference>
<evidence type="ECO:0000256" key="6">
    <source>
        <dbReference type="ARBA" id="ARBA00022833"/>
    </source>
</evidence>
<dbReference type="InterPro" id="IPR013083">
    <property type="entry name" value="Znf_RING/FYVE/PHD"/>
</dbReference>
<evidence type="ECO:0000256" key="8">
    <source>
        <dbReference type="SAM" id="Coils"/>
    </source>
</evidence>
<proteinExistence type="predicted"/>
<organism evidence="10 11">
    <name type="scientific">Dimorphilus gyrociliatus</name>
    <dbReference type="NCBI Taxonomy" id="2664684"/>
    <lineage>
        <taxon>Eukaryota</taxon>
        <taxon>Metazoa</taxon>
        <taxon>Spiralia</taxon>
        <taxon>Lophotrochozoa</taxon>
        <taxon>Annelida</taxon>
        <taxon>Polychaeta</taxon>
        <taxon>Polychaeta incertae sedis</taxon>
        <taxon>Dinophilidae</taxon>
        <taxon>Dimorphilus</taxon>
    </lineage>
</organism>
<keyword evidence="3" id="KW-0479">Metal-binding</keyword>
<dbReference type="PANTHER" id="PTHR24113:SF12">
    <property type="entry name" value="RAN GTPASE-ACTIVATING PROTEIN 1"/>
    <property type="match status" value="1"/>
</dbReference>
<dbReference type="InterPro" id="IPR001841">
    <property type="entry name" value="Znf_RING"/>
</dbReference>
<dbReference type="EMBL" id="CAJFCJ010000111">
    <property type="protein sequence ID" value="CAD5126962.1"/>
    <property type="molecule type" value="Genomic_DNA"/>
</dbReference>
<evidence type="ECO:0000259" key="9">
    <source>
        <dbReference type="PROSITE" id="PS50089"/>
    </source>
</evidence>
<evidence type="ECO:0000313" key="10">
    <source>
        <dbReference type="EMBL" id="CAD5126962.1"/>
    </source>
</evidence>
<keyword evidence="5 7" id="KW-0863">Zinc-finger</keyword>
<dbReference type="Pfam" id="PF13445">
    <property type="entry name" value="zf-RING_UBOX"/>
    <property type="match status" value="1"/>
</dbReference>
<evidence type="ECO:0000256" key="5">
    <source>
        <dbReference type="ARBA" id="ARBA00022771"/>
    </source>
</evidence>
<comment type="caution">
    <text evidence="10">The sequence shown here is derived from an EMBL/GenBank/DDBJ whole genome shotgun (WGS) entry which is preliminary data.</text>
</comment>
<dbReference type="InterPro" id="IPR017907">
    <property type="entry name" value="Znf_RING_CS"/>
</dbReference>
<reference evidence="10 11" key="1">
    <citation type="submission" date="2020-08" db="EMBL/GenBank/DDBJ databases">
        <authorList>
            <person name="Hejnol A."/>
        </authorList>
    </citation>
    <scope>NUCLEOTIDE SEQUENCE [LARGE SCALE GENOMIC DNA]</scope>
</reference>
<keyword evidence="8" id="KW-0175">Coiled coil</keyword>
<dbReference type="PROSITE" id="PS00518">
    <property type="entry name" value="ZF_RING_1"/>
    <property type="match status" value="1"/>
</dbReference>
<keyword evidence="4" id="KW-0677">Repeat</keyword>
<dbReference type="GO" id="GO:0031267">
    <property type="term" value="F:small GTPase binding"/>
    <property type="evidence" value="ECO:0007669"/>
    <property type="project" value="TreeGrafter"/>
</dbReference>
<keyword evidence="1" id="KW-0343">GTPase activation</keyword>
<feature type="coiled-coil region" evidence="8">
    <location>
        <begin position="150"/>
        <end position="177"/>
    </location>
</feature>
<accession>A0A7I8WFT0</accession>
<keyword evidence="2" id="KW-0433">Leucine-rich repeat</keyword>
<evidence type="ECO:0000256" key="2">
    <source>
        <dbReference type="ARBA" id="ARBA00022614"/>
    </source>
</evidence>
<evidence type="ECO:0000256" key="7">
    <source>
        <dbReference type="PROSITE-ProRule" id="PRU00175"/>
    </source>
</evidence>
<dbReference type="PROSITE" id="PS50089">
    <property type="entry name" value="ZF_RING_2"/>
    <property type="match status" value="1"/>
</dbReference>
<evidence type="ECO:0000256" key="4">
    <source>
        <dbReference type="ARBA" id="ARBA00022737"/>
    </source>
</evidence>
<keyword evidence="11" id="KW-1185">Reference proteome</keyword>
<evidence type="ECO:0000313" key="11">
    <source>
        <dbReference type="Proteomes" id="UP000549394"/>
    </source>
</evidence>
<dbReference type="GO" id="GO:0008270">
    <property type="term" value="F:zinc ion binding"/>
    <property type="evidence" value="ECO:0007669"/>
    <property type="project" value="UniProtKB-KW"/>
</dbReference>
<dbReference type="InterPro" id="IPR027038">
    <property type="entry name" value="RanGap"/>
</dbReference>
<dbReference type="InterPro" id="IPR032675">
    <property type="entry name" value="LRR_dom_sf"/>
</dbReference>
<keyword evidence="6" id="KW-0862">Zinc</keyword>
<sequence length="673" mass="76355">MAARRYYLDEDSVECAICLESYIGKDPRVLLCQHIYCLQCLIDLPVAESQITCPKCREKCKLPQGKVSNLRRSLIANSFREVASSEKVDRKQKKKGSCLCKVNKEDSLLYCNTHNVGNICASCIEENHFNCEIWPQMKKVKRDEKIKSYLEDEKINREKIEQKLDKKKNDFIRKIEEDFEKIKGEFQIATIERQNELHKILDHTNLDEPLSKRIEKLLQLKPTVEILNDIRVDYRLDVTSVKDCPLNDKPNSSHSEAETPFVIKYLTGQTTVPVNIAENRDFINTFTRLCNKIAESSYTVTEINLEDRFLSEDESRKIGNIIKKFNRLQKIDLTGNDEMRDGLSEICKGLVQSSTTLKECHLSFCNITISQAKHFGNMLQKCSKIEKLDFSGNNQTENELEYICNGLVKSSNTLKVIDFGSCDLDNNQSTIIAKLLQKCSKIEEINLSMNENMGKGLQKICDSLIQSSNTLKEIDFSDCNLTETQAGNIGNMLKKLSKIESINLHNNVNMGNGLINICNGLVQSSNTLKYLNLGKCNLSKIQAAKIGKMLQNCSAINSIDLNYSNCMENGLIDICYGLLQSSNTLKLLYLVNCNINESQATKIGVLLKTCSKMENINLTKNCCMGNGVLKICDGLSQSKNSLKFIDMKHCNLTKQQSEKFKYLFEPYGISLNL</sequence>
<protein>
    <recommendedName>
        <fullName evidence="9">RING-type domain-containing protein</fullName>
    </recommendedName>
</protein>
<dbReference type="Gene3D" id="3.30.40.10">
    <property type="entry name" value="Zinc/RING finger domain, C3HC4 (zinc finger)"/>
    <property type="match status" value="1"/>
</dbReference>
<dbReference type="SUPFAM" id="SSF52047">
    <property type="entry name" value="RNI-like"/>
    <property type="match status" value="1"/>
</dbReference>
<dbReference type="AlphaFoldDB" id="A0A7I8WFT0"/>
<dbReference type="SMART" id="SM00184">
    <property type="entry name" value="RING"/>
    <property type="match status" value="1"/>
</dbReference>
<name>A0A7I8WFT0_9ANNE</name>
<dbReference type="GO" id="GO:0005634">
    <property type="term" value="C:nucleus"/>
    <property type="evidence" value="ECO:0007669"/>
    <property type="project" value="TreeGrafter"/>
</dbReference>